<dbReference type="Proteomes" id="UP000273405">
    <property type="component" value="Unassembled WGS sequence"/>
</dbReference>
<dbReference type="RefSeq" id="WP_120630275.1">
    <property type="nucleotide sequence ID" value="NZ_RAWG01000484.1"/>
</dbReference>
<gene>
    <name evidence="2" type="ORF">D7X12_39280</name>
</gene>
<evidence type="ECO:0000313" key="3">
    <source>
        <dbReference type="Proteomes" id="UP000273405"/>
    </source>
</evidence>
<feature type="domain" description="Bacterial EndoU nuclease" evidence="1">
    <location>
        <begin position="109"/>
        <end position="231"/>
    </location>
</feature>
<comment type="caution">
    <text evidence="2">The sequence shown here is derived from an EMBL/GenBank/DDBJ whole genome shotgun (WGS) entry which is preliminary data.</text>
</comment>
<protein>
    <recommendedName>
        <fullName evidence="1">Bacterial EndoU nuclease domain-containing protein</fullName>
    </recommendedName>
</protein>
<sequence>MGVPTSHGDIVVAVVGWGVFKIGKAGVGYALRYLRGAKSADEVARALKGAPGIKEWNPTSKELAELGESMGENGELRETFEALTRKRPVVNFASDLNEHLRLRDFSVPRKRGIGGAHNLDEFMKHSSEVNILRTESHPSVSGVKKIYYQMPALDHAGVPSGAWKAQIFEKTVYDPGVISDARFVEMGRQAAQNAKDVGGKLSREWLGKSDDGVEFRGYLNENGEVRSFFPESW</sequence>
<dbReference type="Pfam" id="PF14436">
    <property type="entry name" value="EndoU_bacteria"/>
    <property type="match status" value="1"/>
</dbReference>
<reference evidence="3" key="1">
    <citation type="submission" date="2018-09" db="EMBL/GenBank/DDBJ databases">
        <authorList>
            <person name="Livingstone P.G."/>
            <person name="Whitworth D.E."/>
        </authorList>
    </citation>
    <scope>NUCLEOTIDE SEQUENCE [LARGE SCALE GENOMIC DNA]</scope>
    <source>
        <strain evidence="3">CA040B</strain>
    </source>
</reference>
<evidence type="ECO:0000313" key="2">
    <source>
        <dbReference type="EMBL" id="RKH30119.1"/>
    </source>
</evidence>
<name>A0A3A8MG00_9BACT</name>
<dbReference type="InterPro" id="IPR029501">
    <property type="entry name" value="EndoU_bac"/>
</dbReference>
<evidence type="ECO:0000259" key="1">
    <source>
        <dbReference type="Pfam" id="PF14436"/>
    </source>
</evidence>
<dbReference type="GO" id="GO:0004519">
    <property type="term" value="F:endonuclease activity"/>
    <property type="evidence" value="ECO:0007669"/>
    <property type="project" value="InterPro"/>
</dbReference>
<dbReference type="AlphaFoldDB" id="A0A3A8MG00"/>
<organism evidence="2 3">
    <name type="scientific">Corallococcus sicarius</name>
    <dbReference type="NCBI Taxonomy" id="2316726"/>
    <lineage>
        <taxon>Bacteria</taxon>
        <taxon>Pseudomonadati</taxon>
        <taxon>Myxococcota</taxon>
        <taxon>Myxococcia</taxon>
        <taxon>Myxococcales</taxon>
        <taxon>Cystobacterineae</taxon>
        <taxon>Myxococcaceae</taxon>
        <taxon>Corallococcus</taxon>
    </lineage>
</organism>
<accession>A0A3A8MG00</accession>
<dbReference type="EMBL" id="RAWG01000484">
    <property type="protein sequence ID" value="RKH30119.1"/>
    <property type="molecule type" value="Genomic_DNA"/>
</dbReference>
<dbReference type="OrthoDB" id="6448050at2"/>
<keyword evidence="3" id="KW-1185">Reference proteome</keyword>
<proteinExistence type="predicted"/>
<dbReference type="CDD" id="cd20686">
    <property type="entry name" value="CdiA-CT_Ec-like"/>
    <property type="match status" value="1"/>
</dbReference>